<evidence type="ECO:0000313" key="3">
    <source>
        <dbReference type="Proteomes" id="UP000769157"/>
    </source>
</evidence>
<dbReference type="AlphaFoldDB" id="A0A9P8T772"/>
<dbReference type="Pfam" id="PF00646">
    <property type="entry name" value="F-box"/>
    <property type="match status" value="1"/>
</dbReference>
<dbReference type="RefSeq" id="XP_046062980.1">
    <property type="nucleotide sequence ID" value="XM_046203178.1"/>
</dbReference>
<protein>
    <recommendedName>
        <fullName evidence="1">F-box domain-containing protein</fullName>
    </recommendedName>
</protein>
<dbReference type="OrthoDB" id="5297217at2759"/>
<name>A0A9P8T772_9ASCO</name>
<gene>
    <name evidence="2" type="ORF">OGAPHI_002320</name>
</gene>
<evidence type="ECO:0000313" key="2">
    <source>
        <dbReference type="EMBL" id="KAH3668566.1"/>
    </source>
</evidence>
<dbReference type="InterPro" id="IPR001810">
    <property type="entry name" value="F-box_dom"/>
</dbReference>
<organism evidence="2 3">
    <name type="scientific">Ogataea philodendri</name>
    <dbReference type="NCBI Taxonomy" id="1378263"/>
    <lineage>
        <taxon>Eukaryota</taxon>
        <taxon>Fungi</taxon>
        <taxon>Dikarya</taxon>
        <taxon>Ascomycota</taxon>
        <taxon>Saccharomycotina</taxon>
        <taxon>Pichiomycetes</taxon>
        <taxon>Pichiales</taxon>
        <taxon>Pichiaceae</taxon>
        <taxon>Ogataea</taxon>
    </lineage>
</organism>
<sequence length="518" mass="59555">MFIRSRGSSVISIGHTHDHTKGQFKIPLERFPETAIRCIMSHLDTSDLLSFSCLGDSFASAATPFIYRSLVFADSKDNQSDTLIDNYRGFLRLVYTLMIHPDRGQHVVNLKIEDNKNEKNDIWNVKLSEILPENELEAMNGVSDLTLFDALDCLLQLTPNLKSLHVPALTIEQFSNLPGLNKVEEITIHIRQEDTFHELPLNNLKRLSICCEKNTESILGKLAIHLNKIGVLSNLNSLTLSYKQTGFNEIPQPTWYAFLHPLSGKVFHSLKDLTLAHCQLSTKQQYFAGALVRTIPFAQLESLHLSIYESSHKGRKHVSDAPVLLNMLAPHFENLRKLIIQPSGNCLLCQVKSVIDFLHLYPHLHELCLFTNSLNTLNRDDLTTALSKSKNLHKLAIFDEAIHLKLTNHLKKWFIYENMVKFKAYDHFESELLCQMNNFQFEKYSMDAFKTFNTENANLLILFWRKFLTYSKSDELIKNCASATHFKLYGYNFRILRSQQVIQLYTGIGSGYQNLMYY</sequence>
<dbReference type="InterPro" id="IPR032675">
    <property type="entry name" value="LRR_dom_sf"/>
</dbReference>
<dbReference type="EMBL" id="JAEUBE010000158">
    <property type="protein sequence ID" value="KAH3668566.1"/>
    <property type="molecule type" value="Genomic_DNA"/>
</dbReference>
<dbReference type="GeneID" id="70234287"/>
<dbReference type="SUPFAM" id="SSF52047">
    <property type="entry name" value="RNI-like"/>
    <property type="match status" value="1"/>
</dbReference>
<reference evidence="2" key="2">
    <citation type="submission" date="2021-01" db="EMBL/GenBank/DDBJ databases">
        <authorList>
            <person name="Schikora-Tamarit M.A."/>
        </authorList>
    </citation>
    <scope>NUCLEOTIDE SEQUENCE</scope>
    <source>
        <strain evidence="2">CBS6075</strain>
    </source>
</reference>
<accession>A0A9P8T772</accession>
<keyword evidence="3" id="KW-1185">Reference proteome</keyword>
<comment type="caution">
    <text evidence="2">The sequence shown here is derived from an EMBL/GenBank/DDBJ whole genome shotgun (WGS) entry which is preliminary data.</text>
</comment>
<dbReference type="Gene3D" id="3.80.10.10">
    <property type="entry name" value="Ribonuclease Inhibitor"/>
    <property type="match status" value="1"/>
</dbReference>
<evidence type="ECO:0000259" key="1">
    <source>
        <dbReference type="Pfam" id="PF00646"/>
    </source>
</evidence>
<reference evidence="2" key="1">
    <citation type="journal article" date="2021" name="Open Biol.">
        <title>Shared evolutionary footprints suggest mitochondrial oxidative damage underlies multiple complex I losses in fungi.</title>
        <authorList>
            <person name="Schikora-Tamarit M.A."/>
            <person name="Marcet-Houben M."/>
            <person name="Nosek J."/>
            <person name="Gabaldon T."/>
        </authorList>
    </citation>
    <scope>NUCLEOTIDE SEQUENCE</scope>
    <source>
        <strain evidence="2">CBS6075</strain>
    </source>
</reference>
<dbReference type="Proteomes" id="UP000769157">
    <property type="component" value="Unassembled WGS sequence"/>
</dbReference>
<feature type="domain" description="F-box" evidence="1">
    <location>
        <begin position="28"/>
        <end position="54"/>
    </location>
</feature>
<proteinExistence type="predicted"/>